<reference evidence="1 2" key="1">
    <citation type="submission" date="2009-01" db="EMBL/GenBank/DDBJ databases">
        <authorList>
            <person name="Fraser-Liggett C.M."/>
            <person name="Mongodin E.F."/>
            <person name="Casjens B."/>
            <person name="Dunn J."/>
            <person name="Luft B."/>
            <person name="Qiu W."/>
            <person name="Schutzer S."/>
            <person name="Sebastian Y."/>
        </authorList>
    </citation>
    <scope>NUCLEOTIDE SEQUENCE [LARGE SCALE GENOMIC DNA]</scope>
    <source>
        <strain evidence="1 2">VS116</strain>
    </source>
</reference>
<dbReference type="HOGENOM" id="CLU_2876896_0_0_12"/>
<proteinExistence type="predicted"/>
<gene>
    <name evidence="1" type="ORF">BVAVS116_0694</name>
</gene>
<evidence type="ECO:0000313" key="1">
    <source>
        <dbReference type="EMBL" id="EEF81643.1"/>
    </source>
</evidence>
<organism evidence="1 2">
    <name type="scientific">Borreliella valaisiana VS116</name>
    <dbReference type="NCBI Taxonomy" id="445987"/>
    <lineage>
        <taxon>Bacteria</taxon>
        <taxon>Pseudomonadati</taxon>
        <taxon>Spirochaetota</taxon>
        <taxon>Spirochaetia</taxon>
        <taxon>Spirochaetales</taxon>
        <taxon>Borreliaceae</taxon>
        <taxon>Borreliella</taxon>
    </lineage>
</organism>
<dbReference type="Proteomes" id="UP000006163">
    <property type="component" value="Unassembled WGS sequence"/>
</dbReference>
<dbReference type="AlphaFoldDB" id="D6RW27"/>
<dbReference type="EMBL" id="ABCY02000001">
    <property type="protein sequence ID" value="EEF81643.1"/>
    <property type="molecule type" value="Genomic_DNA"/>
</dbReference>
<comment type="caution">
    <text evidence="1">The sequence shown here is derived from an EMBL/GenBank/DDBJ whole genome shotgun (WGS) entry which is preliminary data.</text>
</comment>
<evidence type="ECO:0000313" key="2">
    <source>
        <dbReference type="Proteomes" id="UP000006163"/>
    </source>
</evidence>
<keyword evidence="2" id="KW-1185">Reference proteome</keyword>
<name>D6RW27_BORVA</name>
<protein>
    <submittedName>
        <fullName evidence="1">Uncharacterized protein</fullName>
    </submittedName>
</protein>
<sequence length="63" mass="7430">MVILYKKMKIKIVSNRKPRNISANRILYGKKRIIESSSIKSSNIEKIIIAFKKIENFFTIYLP</sequence>
<accession>D6RW27</accession>